<feature type="region of interest" description="Disordered" evidence="1">
    <location>
        <begin position="1"/>
        <end position="25"/>
    </location>
</feature>
<protein>
    <submittedName>
        <fullName evidence="2">Uncharacterized protein</fullName>
    </submittedName>
</protein>
<name>A0A7X0KIN9_9HYPH</name>
<evidence type="ECO:0000313" key="2">
    <source>
        <dbReference type="EMBL" id="MBB6352754.1"/>
    </source>
</evidence>
<dbReference type="Proteomes" id="UP000536262">
    <property type="component" value="Unassembled WGS sequence"/>
</dbReference>
<organism evidence="2 3">
    <name type="scientific">Aminobacter aganoensis</name>
    <dbReference type="NCBI Taxonomy" id="83264"/>
    <lineage>
        <taxon>Bacteria</taxon>
        <taxon>Pseudomonadati</taxon>
        <taxon>Pseudomonadota</taxon>
        <taxon>Alphaproteobacteria</taxon>
        <taxon>Hyphomicrobiales</taxon>
        <taxon>Phyllobacteriaceae</taxon>
        <taxon>Aminobacter</taxon>
    </lineage>
</organism>
<keyword evidence="3" id="KW-1185">Reference proteome</keyword>
<evidence type="ECO:0000313" key="3">
    <source>
        <dbReference type="Proteomes" id="UP000536262"/>
    </source>
</evidence>
<accession>A0A7X0KIN9</accession>
<dbReference type="EMBL" id="JACHOU010000001">
    <property type="protein sequence ID" value="MBB6352754.1"/>
    <property type="molecule type" value="Genomic_DNA"/>
</dbReference>
<dbReference type="AlphaFoldDB" id="A0A7X0KIN9"/>
<comment type="caution">
    <text evidence="2">The sequence shown here is derived from an EMBL/GenBank/DDBJ whole genome shotgun (WGS) entry which is preliminary data.</text>
</comment>
<dbReference type="RefSeq" id="WP_184697658.1">
    <property type="nucleotide sequence ID" value="NZ_BAABEG010000001.1"/>
</dbReference>
<evidence type="ECO:0000256" key="1">
    <source>
        <dbReference type="SAM" id="MobiDB-lite"/>
    </source>
</evidence>
<reference evidence="2 3" key="1">
    <citation type="submission" date="2020-08" db="EMBL/GenBank/DDBJ databases">
        <title>Genomic Encyclopedia of Type Strains, Phase IV (KMG-IV): sequencing the most valuable type-strain genomes for metagenomic binning, comparative biology and taxonomic classification.</title>
        <authorList>
            <person name="Goeker M."/>
        </authorList>
    </citation>
    <scope>NUCLEOTIDE SEQUENCE [LARGE SCALE GENOMIC DNA]</scope>
    <source>
        <strain evidence="2 3">DSM 7051</strain>
    </source>
</reference>
<sequence>MMIAPKSSADKPATHADNAFPGRRIPESFRRDANFEALVDLQSGRLECNHVRAQRSYSAAGGSIEAVAANPAYGASAPLRAHRLFAAAWPLNPPRHLPD</sequence>
<proteinExistence type="predicted"/>
<gene>
    <name evidence="2" type="ORF">GGR00_000506</name>
</gene>